<dbReference type="SUPFAM" id="SSF56601">
    <property type="entry name" value="beta-lactamase/transpeptidase-like"/>
    <property type="match status" value="1"/>
</dbReference>
<protein>
    <submittedName>
        <fullName evidence="3">Serine hydrolase</fullName>
    </submittedName>
</protein>
<evidence type="ECO:0000313" key="3">
    <source>
        <dbReference type="EMBL" id="TFI59350.1"/>
    </source>
</evidence>
<dbReference type="Gene3D" id="3.40.710.10">
    <property type="entry name" value="DD-peptidase/beta-lactamase superfamily"/>
    <property type="match status" value="1"/>
</dbReference>
<proteinExistence type="predicted"/>
<feature type="domain" description="Beta-lactamase-related" evidence="2">
    <location>
        <begin position="43"/>
        <end position="365"/>
    </location>
</feature>
<reference evidence="3 4" key="1">
    <citation type="submission" date="2019-03" db="EMBL/GenBank/DDBJ databases">
        <title>Genome sequence of Sphingomonas sp. 17J27-24.</title>
        <authorList>
            <person name="Kim M."/>
            <person name="Maeng S."/>
            <person name="Sathiyaraj S."/>
        </authorList>
    </citation>
    <scope>NUCLEOTIDE SEQUENCE [LARGE SCALE GENOMIC DNA]</scope>
    <source>
        <strain evidence="3 4">17J27-24</strain>
    </source>
</reference>
<gene>
    <name evidence="3" type="ORF">E2493_05805</name>
</gene>
<keyword evidence="4" id="KW-1185">Reference proteome</keyword>
<evidence type="ECO:0000313" key="4">
    <source>
        <dbReference type="Proteomes" id="UP000298213"/>
    </source>
</evidence>
<dbReference type="OrthoDB" id="9804448at2"/>
<organism evidence="3 4">
    <name type="scientific">Sphingomonas parva</name>
    <dbReference type="NCBI Taxonomy" id="2555898"/>
    <lineage>
        <taxon>Bacteria</taxon>
        <taxon>Pseudomonadati</taxon>
        <taxon>Pseudomonadota</taxon>
        <taxon>Alphaproteobacteria</taxon>
        <taxon>Sphingomonadales</taxon>
        <taxon>Sphingomonadaceae</taxon>
        <taxon>Sphingomonas</taxon>
    </lineage>
</organism>
<name>A0A4Y8ZTK8_9SPHN</name>
<dbReference type="InterPro" id="IPR001466">
    <property type="entry name" value="Beta-lactam-related"/>
</dbReference>
<feature type="chain" id="PRO_5021475503" evidence="1">
    <location>
        <begin position="23"/>
        <end position="564"/>
    </location>
</feature>
<dbReference type="Pfam" id="PF00144">
    <property type="entry name" value="Beta-lactamase"/>
    <property type="match status" value="1"/>
</dbReference>
<dbReference type="AlphaFoldDB" id="A0A4Y8ZTK8"/>
<dbReference type="Proteomes" id="UP000298213">
    <property type="component" value="Unassembled WGS sequence"/>
</dbReference>
<dbReference type="GO" id="GO:0016787">
    <property type="term" value="F:hydrolase activity"/>
    <property type="evidence" value="ECO:0007669"/>
    <property type="project" value="UniProtKB-KW"/>
</dbReference>
<dbReference type="InterPro" id="IPR050491">
    <property type="entry name" value="AmpC-like"/>
</dbReference>
<dbReference type="PANTHER" id="PTHR46825">
    <property type="entry name" value="D-ALANYL-D-ALANINE-CARBOXYPEPTIDASE/ENDOPEPTIDASE AMPH"/>
    <property type="match status" value="1"/>
</dbReference>
<sequence>MRFRTLAAGVACTMLWPGLVAAAPGSAAAQAAPRSDDLKRGADALLQAIPANGPGAAAIVMRGGRIVYAAGRGLADLDTGRKVTADTVFSLGSITNQFTAAVVLQLVQEGRLSLDDPVSRFFPDYPQPTAAATVRQLLNHTSGIQDFSKIPGWLAANRTRPFTTAELLAVFRDRPAAAAPGEKWEYNNGGYVLLGAIVEKVTGKAWHEAVTERIASPLGLHTLAYGVTGEAGPAIARGYTEEHGRQQPVLPSHMSVPHAAGGLAASARDLAAWAQALHHGRIVGPGLYREMIRPARLRDGSEQPYGFGLRLRQLRGRPALVHGGAIAGFDTDSVYLPSEDLFVAVLANSDDPATDPSILTRRLAALALGEPFPTLVRADVPLTTIAPLFGTYEPRPGGADDGPPRRFFARDGRLFMARGEGEMEAFAAGDDRFFFGADELTWVRFVRKADGAHVVEVHRADLAAPDRAVRTGDAPAPFAIAPSALRSYAGTYATEGPVVTIAFENGQLTLQLPDGPTLPMRAVAEDAFMIDRARSRLVFHRQNGAIDRVTIQHGARVLNGRRVP</sequence>
<dbReference type="EMBL" id="SPDV01000008">
    <property type="protein sequence ID" value="TFI59350.1"/>
    <property type="molecule type" value="Genomic_DNA"/>
</dbReference>
<comment type="caution">
    <text evidence="3">The sequence shown here is derived from an EMBL/GenBank/DDBJ whole genome shotgun (WGS) entry which is preliminary data.</text>
</comment>
<keyword evidence="3" id="KW-0378">Hydrolase</keyword>
<dbReference type="RefSeq" id="WP_135084652.1">
    <property type="nucleotide sequence ID" value="NZ_SPDV01000008.1"/>
</dbReference>
<dbReference type="InterPro" id="IPR012338">
    <property type="entry name" value="Beta-lactam/transpept-like"/>
</dbReference>
<evidence type="ECO:0000259" key="2">
    <source>
        <dbReference type="Pfam" id="PF00144"/>
    </source>
</evidence>
<accession>A0A4Y8ZTK8</accession>
<keyword evidence="1" id="KW-0732">Signal</keyword>
<evidence type="ECO:0000256" key="1">
    <source>
        <dbReference type="SAM" id="SignalP"/>
    </source>
</evidence>
<feature type="signal peptide" evidence="1">
    <location>
        <begin position="1"/>
        <end position="22"/>
    </location>
</feature>
<dbReference type="PANTHER" id="PTHR46825:SF9">
    <property type="entry name" value="BETA-LACTAMASE-RELATED DOMAIN-CONTAINING PROTEIN"/>
    <property type="match status" value="1"/>
</dbReference>